<protein>
    <submittedName>
        <fullName evidence="1">Uncharacterized protein</fullName>
    </submittedName>
</protein>
<accession>A0A1X7JQW5</accession>
<sequence>MKSGAPESTDSYQVLKSDGMSVWVPEYLGFDEDTVSIDLQGFLWMVNLVVTSAYVEETSGCGGCTGCH</sequence>
<gene>
    <name evidence="1" type="ORF">SAMN06275492_11532</name>
</gene>
<dbReference type="Proteomes" id="UP000193355">
    <property type="component" value="Unassembled WGS sequence"/>
</dbReference>
<organism evidence="1 2">
    <name type="scientific">Dethiosulfovibrio salsuginis</name>
    <dbReference type="NCBI Taxonomy" id="561720"/>
    <lineage>
        <taxon>Bacteria</taxon>
        <taxon>Thermotogati</taxon>
        <taxon>Synergistota</taxon>
        <taxon>Synergistia</taxon>
        <taxon>Synergistales</taxon>
        <taxon>Dethiosulfovibrionaceae</taxon>
        <taxon>Dethiosulfovibrio</taxon>
    </lineage>
</organism>
<dbReference type="EMBL" id="FXBB01000015">
    <property type="protein sequence ID" value="SMG30675.1"/>
    <property type="molecule type" value="Genomic_DNA"/>
</dbReference>
<dbReference type="AlphaFoldDB" id="A0A1X7JQW5"/>
<evidence type="ECO:0000313" key="2">
    <source>
        <dbReference type="Proteomes" id="UP000193355"/>
    </source>
</evidence>
<evidence type="ECO:0000313" key="1">
    <source>
        <dbReference type="EMBL" id="SMG30675.1"/>
    </source>
</evidence>
<name>A0A1X7JQW5_9BACT</name>
<proteinExistence type="predicted"/>
<dbReference type="OrthoDB" id="6408at2"/>
<reference evidence="2" key="1">
    <citation type="submission" date="2017-04" db="EMBL/GenBank/DDBJ databases">
        <authorList>
            <person name="Varghese N."/>
            <person name="Submissions S."/>
        </authorList>
    </citation>
    <scope>NUCLEOTIDE SEQUENCE [LARGE SCALE GENOMIC DNA]</scope>
    <source>
        <strain evidence="2">USBA 82</strain>
    </source>
</reference>
<dbReference type="RefSeq" id="WP_085544638.1">
    <property type="nucleotide sequence ID" value="NZ_FXBB01000015.1"/>
</dbReference>
<keyword evidence="2" id="KW-1185">Reference proteome</keyword>